<keyword evidence="3" id="KW-1185">Reference proteome</keyword>
<dbReference type="EMBL" id="JACIEI010000027">
    <property type="protein sequence ID" value="MBB3996102.1"/>
    <property type="molecule type" value="Genomic_DNA"/>
</dbReference>
<gene>
    <name evidence="2" type="ORF">GGR95_003770</name>
</gene>
<evidence type="ECO:0000256" key="1">
    <source>
        <dbReference type="SAM" id="Phobius"/>
    </source>
</evidence>
<accession>A0A7W6EBC4</accession>
<name>A0A7W6EBC4_9RHOB</name>
<comment type="caution">
    <text evidence="2">The sequence shown here is derived from an EMBL/GenBank/DDBJ whole genome shotgun (WGS) entry which is preliminary data.</text>
</comment>
<dbReference type="Proteomes" id="UP000530268">
    <property type="component" value="Unassembled WGS sequence"/>
</dbReference>
<sequence>MRTFSLIMDRLFRFFQRLIVTPFLFGWLILWLLLGAAFSTLVATPFIFAFFRENPGESAWHWVVFGPFMLIGIVLAYRDWLERSGAENFFGGFGRDSHGSARFAGKKELRTLEQADGLLIGRNPRTGK</sequence>
<proteinExistence type="predicted"/>
<organism evidence="2 3">
    <name type="scientific">Sulfitobacter undariae</name>
    <dbReference type="NCBI Taxonomy" id="1563671"/>
    <lineage>
        <taxon>Bacteria</taxon>
        <taxon>Pseudomonadati</taxon>
        <taxon>Pseudomonadota</taxon>
        <taxon>Alphaproteobacteria</taxon>
        <taxon>Rhodobacterales</taxon>
        <taxon>Roseobacteraceae</taxon>
        <taxon>Sulfitobacter</taxon>
    </lineage>
</organism>
<feature type="non-terminal residue" evidence="2">
    <location>
        <position position="128"/>
    </location>
</feature>
<keyword evidence="1" id="KW-0472">Membrane</keyword>
<keyword evidence="1" id="KW-0812">Transmembrane</keyword>
<protein>
    <submittedName>
        <fullName evidence="2">Uncharacterized protein</fullName>
    </submittedName>
</protein>
<feature type="transmembrane region" description="Helical" evidence="1">
    <location>
        <begin position="21"/>
        <end position="47"/>
    </location>
</feature>
<evidence type="ECO:0000313" key="2">
    <source>
        <dbReference type="EMBL" id="MBB3996102.1"/>
    </source>
</evidence>
<keyword evidence="1" id="KW-1133">Transmembrane helix</keyword>
<reference evidence="2 3" key="1">
    <citation type="submission" date="2020-08" db="EMBL/GenBank/DDBJ databases">
        <title>Genomic Encyclopedia of Type Strains, Phase IV (KMG-IV): sequencing the most valuable type-strain genomes for metagenomic binning, comparative biology and taxonomic classification.</title>
        <authorList>
            <person name="Goeker M."/>
        </authorList>
    </citation>
    <scope>NUCLEOTIDE SEQUENCE [LARGE SCALE GENOMIC DNA]</scope>
    <source>
        <strain evidence="2 3">DSM 102234</strain>
    </source>
</reference>
<evidence type="ECO:0000313" key="3">
    <source>
        <dbReference type="Proteomes" id="UP000530268"/>
    </source>
</evidence>
<dbReference type="AlphaFoldDB" id="A0A7W6EBC4"/>
<feature type="transmembrane region" description="Helical" evidence="1">
    <location>
        <begin position="59"/>
        <end position="77"/>
    </location>
</feature>